<protein>
    <submittedName>
        <fullName evidence="1">Uncharacterized protein</fullName>
    </submittedName>
</protein>
<keyword evidence="2" id="KW-1185">Reference proteome</keyword>
<comment type="caution">
    <text evidence="1">The sequence shown here is derived from an EMBL/GenBank/DDBJ whole genome shotgun (WGS) entry which is preliminary data.</text>
</comment>
<sequence length="45" mass="4803">MKAVTAAFVAVFVLWVVDVNFNGGRYTGAAVQMIRLAASSMGIRI</sequence>
<dbReference type="EMBL" id="JAZHRV010000001">
    <property type="protein sequence ID" value="MEH2558482.1"/>
    <property type="molecule type" value="Genomic_DNA"/>
</dbReference>
<gene>
    <name evidence="1" type="ORF">V1286_006011</name>
</gene>
<dbReference type="RefSeq" id="WP_190242038.1">
    <property type="nucleotide sequence ID" value="NZ_JAZHRV010000001.1"/>
</dbReference>
<reference evidence="1 2" key="1">
    <citation type="submission" date="2024-02" db="EMBL/GenBank/DDBJ databases">
        <title>Adaptive strategies in a cosmopolitan and abundant soil bacterium.</title>
        <authorList>
            <person name="Carini P."/>
        </authorList>
    </citation>
    <scope>NUCLEOTIDE SEQUENCE [LARGE SCALE GENOMIC DNA]</scope>
    <source>
        <strain evidence="1 2">AZCC 1608</strain>
    </source>
</reference>
<organism evidence="1 2">
    <name type="scientific">Bradyrhizobium algeriense</name>
    <dbReference type="NCBI Taxonomy" id="634784"/>
    <lineage>
        <taxon>Bacteria</taxon>
        <taxon>Pseudomonadati</taxon>
        <taxon>Pseudomonadota</taxon>
        <taxon>Alphaproteobacteria</taxon>
        <taxon>Hyphomicrobiales</taxon>
        <taxon>Nitrobacteraceae</taxon>
        <taxon>Bradyrhizobium</taxon>
    </lineage>
</organism>
<evidence type="ECO:0000313" key="1">
    <source>
        <dbReference type="EMBL" id="MEH2558482.1"/>
    </source>
</evidence>
<dbReference type="Proteomes" id="UP001364224">
    <property type="component" value="Unassembled WGS sequence"/>
</dbReference>
<proteinExistence type="predicted"/>
<name>A0ABU8BIW1_9BRAD</name>
<evidence type="ECO:0000313" key="2">
    <source>
        <dbReference type="Proteomes" id="UP001364224"/>
    </source>
</evidence>
<accession>A0ABU8BIW1</accession>